<evidence type="ECO:0000313" key="2">
    <source>
        <dbReference type="EMBL" id="KAJ1202216.1"/>
    </source>
</evidence>
<keyword evidence="3" id="KW-1185">Reference proteome</keyword>
<proteinExistence type="predicted"/>
<feature type="compositionally biased region" description="Basic and acidic residues" evidence="1">
    <location>
        <begin position="8"/>
        <end position="28"/>
    </location>
</feature>
<feature type="compositionally biased region" description="Low complexity" evidence="1">
    <location>
        <begin position="97"/>
        <end position="110"/>
    </location>
</feature>
<protein>
    <submittedName>
        <fullName evidence="2">Uncharacterized protein</fullName>
    </submittedName>
</protein>
<accession>A0AAV7VND8</accession>
<feature type="region of interest" description="Disordered" evidence="1">
    <location>
        <begin position="95"/>
        <end position="148"/>
    </location>
</feature>
<name>A0AAV7VND8_PLEWA</name>
<dbReference type="EMBL" id="JANPWB010000003">
    <property type="protein sequence ID" value="KAJ1202216.1"/>
    <property type="molecule type" value="Genomic_DNA"/>
</dbReference>
<gene>
    <name evidence="2" type="ORF">NDU88_006017</name>
</gene>
<organism evidence="2 3">
    <name type="scientific">Pleurodeles waltl</name>
    <name type="common">Iberian ribbed newt</name>
    <dbReference type="NCBI Taxonomy" id="8319"/>
    <lineage>
        <taxon>Eukaryota</taxon>
        <taxon>Metazoa</taxon>
        <taxon>Chordata</taxon>
        <taxon>Craniata</taxon>
        <taxon>Vertebrata</taxon>
        <taxon>Euteleostomi</taxon>
        <taxon>Amphibia</taxon>
        <taxon>Batrachia</taxon>
        <taxon>Caudata</taxon>
        <taxon>Salamandroidea</taxon>
        <taxon>Salamandridae</taxon>
        <taxon>Pleurodelinae</taxon>
        <taxon>Pleurodeles</taxon>
    </lineage>
</organism>
<evidence type="ECO:0000256" key="1">
    <source>
        <dbReference type="SAM" id="MobiDB-lite"/>
    </source>
</evidence>
<dbReference type="AlphaFoldDB" id="A0AAV7VND8"/>
<sequence length="148" mass="16295">MVQGTEAQDSRDTGRSAVRQGEDRSREPTVQEALIEILGAYQHSQDMLVQILANVQENRRLQDGQYQRIREDLQAINTTLVSIARVLEDMTNIMREAASQQQAPATSQTSELPSTSAAANGQEALPQDQQATNTPLPAEGETPHKRSL</sequence>
<evidence type="ECO:0000313" key="3">
    <source>
        <dbReference type="Proteomes" id="UP001066276"/>
    </source>
</evidence>
<dbReference type="Proteomes" id="UP001066276">
    <property type="component" value="Chromosome 2_1"/>
</dbReference>
<comment type="caution">
    <text evidence="2">The sequence shown here is derived from an EMBL/GenBank/DDBJ whole genome shotgun (WGS) entry which is preliminary data.</text>
</comment>
<feature type="region of interest" description="Disordered" evidence="1">
    <location>
        <begin position="1"/>
        <end position="28"/>
    </location>
</feature>
<reference evidence="2" key="1">
    <citation type="journal article" date="2022" name="bioRxiv">
        <title>Sequencing and chromosome-scale assembly of the giantPleurodeles waltlgenome.</title>
        <authorList>
            <person name="Brown T."/>
            <person name="Elewa A."/>
            <person name="Iarovenko S."/>
            <person name="Subramanian E."/>
            <person name="Araus A.J."/>
            <person name="Petzold A."/>
            <person name="Susuki M."/>
            <person name="Suzuki K.-i.T."/>
            <person name="Hayashi T."/>
            <person name="Toyoda A."/>
            <person name="Oliveira C."/>
            <person name="Osipova E."/>
            <person name="Leigh N.D."/>
            <person name="Simon A."/>
            <person name="Yun M.H."/>
        </authorList>
    </citation>
    <scope>NUCLEOTIDE SEQUENCE</scope>
    <source>
        <strain evidence="2">20211129_DDA</strain>
        <tissue evidence="2">Liver</tissue>
    </source>
</reference>